<accession>A0A815MM88</accession>
<comment type="caution">
    <text evidence="2">The sequence shown here is derived from an EMBL/GenBank/DDBJ whole genome shotgun (WGS) entry which is preliminary data.</text>
</comment>
<dbReference type="Proteomes" id="UP000663844">
    <property type="component" value="Unassembled WGS sequence"/>
</dbReference>
<gene>
    <name evidence="2" type="ORF">IZO911_LOCUS40913</name>
    <name evidence="5" type="ORF">KXQ929_LOCUS34500</name>
    <name evidence="4" type="ORF">OKA104_LOCUS33974</name>
    <name evidence="3" type="ORF">OXD698_LOCUS26278</name>
</gene>
<name>A0A815MM88_9BILA</name>
<proteinExistence type="predicted"/>
<evidence type="ECO:0000313" key="2">
    <source>
        <dbReference type="EMBL" id="CAF1425189.1"/>
    </source>
</evidence>
<dbReference type="AlphaFoldDB" id="A0A815MM88"/>
<dbReference type="Proteomes" id="UP000663860">
    <property type="component" value="Unassembled WGS sequence"/>
</dbReference>
<keyword evidence="1" id="KW-0812">Transmembrane</keyword>
<evidence type="ECO:0000313" key="6">
    <source>
        <dbReference type="Proteomes" id="UP000663860"/>
    </source>
</evidence>
<dbReference type="Proteomes" id="UP000663881">
    <property type="component" value="Unassembled WGS sequence"/>
</dbReference>
<dbReference type="EMBL" id="CAJOBB010004720">
    <property type="protein sequence ID" value="CAF4100516.1"/>
    <property type="molecule type" value="Genomic_DNA"/>
</dbReference>
<evidence type="ECO:0000313" key="4">
    <source>
        <dbReference type="EMBL" id="CAF4071014.1"/>
    </source>
</evidence>
<feature type="transmembrane region" description="Helical" evidence="1">
    <location>
        <begin position="16"/>
        <end position="36"/>
    </location>
</feature>
<protein>
    <submittedName>
        <fullName evidence="2">Uncharacterized protein</fullName>
    </submittedName>
</protein>
<reference evidence="2" key="1">
    <citation type="submission" date="2021-02" db="EMBL/GenBank/DDBJ databases">
        <authorList>
            <person name="Nowell W R."/>
        </authorList>
    </citation>
    <scope>NUCLEOTIDE SEQUENCE</scope>
</reference>
<dbReference type="EMBL" id="CAJNOE010001461">
    <property type="protein sequence ID" value="CAF1425189.1"/>
    <property type="molecule type" value="Genomic_DNA"/>
</dbReference>
<dbReference type="EMBL" id="CAJOAY010004466">
    <property type="protein sequence ID" value="CAF4071014.1"/>
    <property type="molecule type" value="Genomic_DNA"/>
</dbReference>
<dbReference type="Proteomes" id="UP000663868">
    <property type="component" value="Unassembled WGS sequence"/>
</dbReference>
<evidence type="ECO:0000313" key="5">
    <source>
        <dbReference type="EMBL" id="CAF4100516.1"/>
    </source>
</evidence>
<keyword evidence="1" id="KW-1133">Transmembrane helix</keyword>
<keyword evidence="1" id="KW-0472">Membrane</keyword>
<organism evidence="2 6">
    <name type="scientific">Adineta steineri</name>
    <dbReference type="NCBI Taxonomy" id="433720"/>
    <lineage>
        <taxon>Eukaryota</taxon>
        <taxon>Metazoa</taxon>
        <taxon>Spiralia</taxon>
        <taxon>Gnathifera</taxon>
        <taxon>Rotifera</taxon>
        <taxon>Eurotatoria</taxon>
        <taxon>Bdelloidea</taxon>
        <taxon>Adinetida</taxon>
        <taxon>Adinetidae</taxon>
        <taxon>Adineta</taxon>
    </lineage>
</organism>
<evidence type="ECO:0000313" key="3">
    <source>
        <dbReference type="EMBL" id="CAF3943840.1"/>
    </source>
</evidence>
<sequence>MDQSTVSQDSSASLKFLIGFGIIGLISMIFLIICCCRTKNKDHNNHQSNTRPTESFQQLYFTKKTSNQIKNIVKPTIERWSSITQPSMTFYRVYMQDTYDNYYQPVNEERLRSSIEQSKAMEYAGLEIIFF</sequence>
<dbReference type="EMBL" id="CAJOAZ010002601">
    <property type="protein sequence ID" value="CAF3943840.1"/>
    <property type="molecule type" value="Genomic_DNA"/>
</dbReference>
<evidence type="ECO:0000256" key="1">
    <source>
        <dbReference type="SAM" id="Phobius"/>
    </source>
</evidence>